<dbReference type="RefSeq" id="WP_068592061.1">
    <property type="nucleotide sequence ID" value="NZ_LRXL01000037.1"/>
</dbReference>
<dbReference type="OrthoDB" id="1187639at2"/>
<evidence type="ECO:0000256" key="1">
    <source>
        <dbReference type="SAM" id="SignalP"/>
    </source>
</evidence>
<sequence length="253" mass="29573">MKKNIAKKTSLVSFGRSLLLLATLSLLFNSNYTNAQEEKGYYNWFDAVTGIDNTGLFNGVEYIENYRTINNKHPFLDSPDFLQGTLTYSGQTYYNQALKYHVYDDLLVIKLENRGKTAIFQLISDKVDRFSLNGRSFVHVKDASEELLSGFFEIQNEKNEKVLLKKHRRKKKSRLDKTSTYYEFSKEDGYYLLKSNDVFYSFNSKKELHELFPEAKKEINSFYNEKRALQKKDREAFVNSIFLKLSSIPINSI</sequence>
<organism evidence="2 3">
    <name type="scientific">Cochleicola gelatinilyticus</name>
    <dbReference type="NCBI Taxonomy" id="1763537"/>
    <lineage>
        <taxon>Bacteria</taxon>
        <taxon>Pseudomonadati</taxon>
        <taxon>Bacteroidota</taxon>
        <taxon>Flavobacteriia</taxon>
        <taxon>Flavobacteriales</taxon>
        <taxon>Flavobacteriaceae</taxon>
        <taxon>Cochleicola</taxon>
    </lineage>
</organism>
<keyword evidence="1" id="KW-0732">Signal</keyword>
<gene>
    <name evidence="2" type="ORF">ULVI_09230</name>
</gene>
<accession>A0A167HM04</accession>
<dbReference type="Proteomes" id="UP000077013">
    <property type="component" value="Unassembled WGS sequence"/>
</dbReference>
<protein>
    <submittedName>
        <fullName evidence="2">Uncharacterized protein</fullName>
    </submittedName>
</protein>
<feature type="chain" id="PRO_5007887662" evidence="1">
    <location>
        <begin position="36"/>
        <end position="253"/>
    </location>
</feature>
<dbReference type="AlphaFoldDB" id="A0A167HM04"/>
<proteinExistence type="predicted"/>
<keyword evidence="3" id="KW-1185">Reference proteome</keyword>
<evidence type="ECO:0000313" key="3">
    <source>
        <dbReference type="Proteomes" id="UP000077013"/>
    </source>
</evidence>
<dbReference type="EMBL" id="LRXL01000037">
    <property type="protein sequence ID" value="OAB78754.1"/>
    <property type="molecule type" value="Genomic_DNA"/>
</dbReference>
<name>A0A167HM04_9FLAO</name>
<reference evidence="2 3" key="1">
    <citation type="submission" date="2016-02" db="EMBL/GenBank/DDBJ databases">
        <title>Ulvibacter sp. LPB0005, isolated from Thais luteostoma.</title>
        <authorList>
            <person name="Shin S.-K."/>
            <person name="Yi H."/>
        </authorList>
    </citation>
    <scope>NUCLEOTIDE SEQUENCE [LARGE SCALE GENOMIC DNA]</scope>
    <source>
        <strain evidence="2 3">LPB0005</strain>
    </source>
</reference>
<evidence type="ECO:0000313" key="2">
    <source>
        <dbReference type="EMBL" id="OAB78754.1"/>
    </source>
</evidence>
<comment type="caution">
    <text evidence="2">The sequence shown here is derived from an EMBL/GenBank/DDBJ whole genome shotgun (WGS) entry which is preliminary data.</text>
</comment>
<dbReference type="STRING" id="1763537.ULVI_09230"/>
<feature type="signal peptide" evidence="1">
    <location>
        <begin position="1"/>
        <end position="35"/>
    </location>
</feature>